<gene>
    <name evidence="1" type="ORF">D5086_029493</name>
</gene>
<evidence type="ECO:0000313" key="2">
    <source>
        <dbReference type="Proteomes" id="UP000309997"/>
    </source>
</evidence>
<accession>A0ACC4ATR1</accession>
<name>A0ACC4ATR1_POPAL</name>
<keyword evidence="2" id="KW-1185">Reference proteome</keyword>
<dbReference type="Proteomes" id="UP000309997">
    <property type="component" value="Unassembled WGS sequence"/>
</dbReference>
<protein>
    <submittedName>
        <fullName evidence="1">Uncharacterized protein</fullName>
    </submittedName>
</protein>
<organism evidence="1 2">
    <name type="scientific">Populus alba</name>
    <name type="common">White poplar</name>
    <dbReference type="NCBI Taxonomy" id="43335"/>
    <lineage>
        <taxon>Eukaryota</taxon>
        <taxon>Viridiplantae</taxon>
        <taxon>Streptophyta</taxon>
        <taxon>Embryophyta</taxon>
        <taxon>Tracheophyta</taxon>
        <taxon>Spermatophyta</taxon>
        <taxon>Magnoliopsida</taxon>
        <taxon>eudicotyledons</taxon>
        <taxon>Gunneridae</taxon>
        <taxon>Pentapetalae</taxon>
        <taxon>rosids</taxon>
        <taxon>fabids</taxon>
        <taxon>Malpighiales</taxon>
        <taxon>Salicaceae</taxon>
        <taxon>Saliceae</taxon>
        <taxon>Populus</taxon>
    </lineage>
</organism>
<comment type="caution">
    <text evidence="1">The sequence shown here is derived from an EMBL/GenBank/DDBJ whole genome shotgun (WGS) entry which is preliminary data.</text>
</comment>
<evidence type="ECO:0000313" key="1">
    <source>
        <dbReference type="EMBL" id="KAL3569603.1"/>
    </source>
</evidence>
<reference evidence="1 2" key="1">
    <citation type="journal article" date="2024" name="Plant Biotechnol. J.">
        <title>Genome and CRISPR/Cas9 system of a widespread forest tree (Populus alba) in the world.</title>
        <authorList>
            <person name="Liu Y.J."/>
            <person name="Jiang P.F."/>
            <person name="Han X.M."/>
            <person name="Li X.Y."/>
            <person name="Wang H.M."/>
            <person name="Wang Y.J."/>
            <person name="Wang X.X."/>
            <person name="Zeng Q.Y."/>
        </authorList>
    </citation>
    <scope>NUCLEOTIDE SEQUENCE [LARGE SCALE GENOMIC DNA]</scope>
    <source>
        <strain evidence="2">cv. PAL-ZL1</strain>
    </source>
</reference>
<sequence>MKIDEDLGPDREDQFQTDDEENQGERFCQSDSDSESDCMDSSQYLSNNSFDVTTPSWPQSYRKSIDLLTGTTPPSVNILKGTGSMAGKTSSLTSVYKRRQGSEVDSSLSSPFISEQSLGKEVPSFILPVKSSASSHSRFSVNELAPSDQKASLAQSILNGTNVLCGIGLLTMPYAIKEGGWLSLIILSLFGVICCYTGILLKNCLESSPGLQTYPDIGQAAFGVGGRLVISMVLYVELYASCVEYVIMMSDNLSTLFPNMYMNFAGIHLDCHQIFSITATLIVLPTVWLRDLSLLSYLSVGGVGASIIVALCLLWTGVIDKIGFHPTGTALDLANLPVAIGIYGFGFSGHSVFPNIYSSMKEPSRFPTVLITSFIFCWLMYTGAAICGFLMFGNSIESQYTLNMPAQFVSSKVAVWTAVVNPMTKYALVMMPVALSLEELVPSGRFSSCGVSLIIRTLLVTSTLAVALAVPFFGFVMALIGSLLAMLVGGDLRYCQKCSHFKPPRAHHCRVCKRCVLRMDHHCIWISNCVGHANYKVFFVFVVYAVIACIYSLVLLLGSLTVDPQKHELNNGDSFRTIYVISGLLLVPLSVALGVLLGWHVYLILQNKTTIEFHEGVRAMWLAEKEGHVYKHPYDVGAYENLTTVLGPSISCWVCPTSGHIGSGLHFRTAYDGMSSASV</sequence>
<proteinExistence type="predicted"/>
<dbReference type="EMBL" id="RCHU02000016">
    <property type="protein sequence ID" value="KAL3569603.1"/>
    <property type="molecule type" value="Genomic_DNA"/>
</dbReference>